<dbReference type="eggNOG" id="KOG1575">
    <property type="taxonomic scope" value="Eukaryota"/>
</dbReference>
<dbReference type="VEuPathDB" id="AmoebaDB:NAEGRDRAFT_62763"/>
<proteinExistence type="predicted"/>
<gene>
    <name evidence="3" type="ORF">NAEGRDRAFT_62763</name>
</gene>
<dbReference type="OMA" id="YLPWSPL"/>
<dbReference type="PANTHER" id="PTHR43364">
    <property type="entry name" value="NADH-SPECIFIC METHYLGLYOXAL REDUCTASE-RELATED"/>
    <property type="match status" value="1"/>
</dbReference>
<dbReference type="PANTHER" id="PTHR43364:SF4">
    <property type="entry name" value="NAD(P)-LINKED OXIDOREDUCTASE SUPERFAMILY PROTEIN"/>
    <property type="match status" value="1"/>
</dbReference>
<dbReference type="Proteomes" id="UP000006671">
    <property type="component" value="Unassembled WGS sequence"/>
</dbReference>
<dbReference type="InterPro" id="IPR036812">
    <property type="entry name" value="NAD(P)_OxRdtase_dom_sf"/>
</dbReference>
<dbReference type="EMBL" id="GG738848">
    <property type="protein sequence ID" value="EFC49406.1"/>
    <property type="molecule type" value="Genomic_DNA"/>
</dbReference>
<dbReference type="Gene3D" id="3.20.20.100">
    <property type="entry name" value="NADP-dependent oxidoreductase domain"/>
    <property type="match status" value="1"/>
</dbReference>
<dbReference type="GO" id="GO:0016491">
    <property type="term" value="F:oxidoreductase activity"/>
    <property type="evidence" value="ECO:0007669"/>
    <property type="project" value="UniProtKB-KW"/>
</dbReference>
<sequence length="347" mass="39257">MKYVNLGNSGLKVSQLSLGCMSFGSPKFADWVLDESASMPILKKAWDLGINFFDTANIYSNGDSERILGKFIKENNIPREQVVIATKVFGPVDKSGEQKILLLSKEKKPNSHGLSRKHILQAVEDSLERLGTDYIDLYIIHRWDKDTPIEETMQTLHELVKSGKVRYIGASTMFAWQFAKAQHYAETKGLTKFISMQNLYNLLYREEEREMVPLCVDQKVSLTPWGPLSNGMLARAHDFVETERIEGESKRSTSDFFQKQMIEQLTEGDKETMRRVSEIAKKRNYTPAQIAIAWLLAKPGVASPIIGATKEANVELSVAACEIELTKEEVEYLQSAYTSKKVQGFLD</sequence>
<evidence type="ECO:0000313" key="3">
    <source>
        <dbReference type="EMBL" id="EFC49406.1"/>
    </source>
</evidence>
<keyword evidence="4" id="KW-1185">Reference proteome</keyword>
<keyword evidence="1" id="KW-0560">Oxidoreductase</keyword>
<dbReference type="STRING" id="5762.D2V209"/>
<dbReference type="GO" id="GO:0005829">
    <property type="term" value="C:cytosol"/>
    <property type="evidence" value="ECO:0007669"/>
    <property type="project" value="UniProtKB-ARBA"/>
</dbReference>
<dbReference type="InParanoid" id="D2V209"/>
<feature type="domain" description="NADP-dependent oxidoreductase" evidence="2">
    <location>
        <begin position="16"/>
        <end position="337"/>
    </location>
</feature>
<evidence type="ECO:0000259" key="2">
    <source>
        <dbReference type="Pfam" id="PF00248"/>
    </source>
</evidence>
<reference evidence="3 4" key="1">
    <citation type="journal article" date="2010" name="Cell">
        <title>The genome of Naegleria gruberi illuminates early eukaryotic versatility.</title>
        <authorList>
            <person name="Fritz-Laylin L.K."/>
            <person name="Prochnik S.E."/>
            <person name="Ginger M.L."/>
            <person name="Dacks J.B."/>
            <person name="Carpenter M.L."/>
            <person name="Field M.C."/>
            <person name="Kuo A."/>
            <person name="Paredez A."/>
            <person name="Chapman J."/>
            <person name="Pham J."/>
            <person name="Shu S."/>
            <person name="Neupane R."/>
            <person name="Cipriano M."/>
            <person name="Mancuso J."/>
            <person name="Tu H."/>
            <person name="Salamov A."/>
            <person name="Lindquist E."/>
            <person name="Shapiro H."/>
            <person name="Lucas S."/>
            <person name="Grigoriev I.V."/>
            <person name="Cande W.Z."/>
            <person name="Fulton C."/>
            <person name="Rokhsar D.S."/>
            <person name="Dawson S.C."/>
        </authorList>
    </citation>
    <scope>NUCLEOTIDE SEQUENCE [LARGE SCALE GENOMIC DNA]</scope>
    <source>
        <strain evidence="3 4">NEG-M</strain>
    </source>
</reference>
<dbReference type="GeneID" id="8852623"/>
<protein>
    <submittedName>
        <fullName evidence="3">Predicted protein</fullName>
    </submittedName>
</protein>
<dbReference type="InterPro" id="IPR023210">
    <property type="entry name" value="NADP_OxRdtase_dom"/>
</dbReference>
<dbReference type="Pfam" id="PF00248">
    <property type="entry name" value="Aldo_ket_red"/>
    <property type="match status" value="1"/>
</dbReference>
<dbReference type="FunFam" id="3.20.20.100:FF:000004">
    <property type="entry name" value="Oxidoreductase, aldo/keto reductase"/>
    <property type="match status" value="1"/>
</dbReference>
<dbReference type="KEGG" id="ngr:NAEGRDRAFT_62763"/>
<name>D2V209_NAEGR</name>
<dbReference type="SUPFAM" id="SSF51430">
    <property type="entry name" value="NAD(P)-linked oxidoreductase"/>
    <property type="match status" value="1"/>
</dbReference>
<dbReference type="FunCoup" id="D2V209">
    <property type="interactions" value="25"/>
</dbReference>
<evidence type="ECO:0000313" key="4">
    <source>
        <dbReference type="Proteomes" id="UP000006671"/>
    </source>
</evidence>
<evidence type="ECO:0000256" key="1">
    <source>
        <dbReference type="ARBA" id="ARBA00023002"/>
    </source>
</evidence>
<accession>D2V209</accession>
<organism evidence="4">
    <name type="scientific">Naegleria gruberi</name>
    <name type="common">Amoeba</name>
    <dbReference type="NCBI Taxonomy" id="5762"/>
    <lineage>
        <taxon>Eukaryota</taxon>
        <taxon>Discoba</taxon>
        <taxon>Heterolobosea</taxon>
        <taxon>Tetramitia</taxon>
        <taxon>Eutetramitia</taxon>
        <taxon>Vahlkampfiidae</taxon>
        <taxon>Naegleria</taxon>
    </lineage>
</organism>
<dbReference type="RefSeq" id="XP_002682150.1">
    <property type="nucleotide sequence ID" value="XM_002682104.1"/>
</dbReference>
<dbReference type="CDD" id="cd19079">
    <property type="entry name" value="AKR_EcYajO-like"/>
    <property type="match status" value="1"/>
</dbReference>
<dbReference type="InterPro" id="IPR050523">
    <property type="entry name" value="AKR_Detox_Biosynth"/>
</dbReference>
<dbReference type="OrthoDB" id="1720422at2759"/>
<dbReference type="AlphaFoldDB" id="D2V209"/>